<evidence type="ECO:0000313" key="3">
    <source>
        <dbReference type="EMBL" id="CAK9154538.1"/>
    </source>
</evidence>
<name>A0ABC8SC74_9AQUA</name>
<proteinExistence type="predicted"/>
<evidence type="ECO:0000256" key="2">
    <source>
        <dbReference type="SAM" id="MobiDB-lite"/>
    </source>
</evidence>
<evidence type="ECO:0000313" key="4">
    <source>
        <dbReference type="Proteomes" id="UP001642360"/>
    </source>
</evidence>
<feature type="region of interest" description="Disordered" evidence="2">
    <location>
        <begin position="630"/>
        <end position="682"/>
    </location>
</feature>
<evidence type="ECO:0000256" key="1">
    <source>
        <dbReference type="SAM" id="Coils"/>
    </source>
</evidence>
<dbReference type="EMBL" id="CAUOFW020002536">
    <property type="protein sequence ID" value="CAK9154538.1"/>
    <property type="molecule type" value="Genomic_DNA"/>
</dbReference>
<feature type="region of interest" description="Disordered" evidence="2">
    <location>
        <begin position="554"/>
        <end position="580"/>
    </location>
</feature>
<feature type="compositionally biased region" description="Basic and acidic residues" evidence="2">
    <location>
        <begin position="557"/>
        <end position="566"/>
    </location>
</feature>
<accession>A0ABC8SC74</accession>
<gene>
    <name evidence="3" type="ORF">ILEXP_LOCUS22862</name>
</gene>
<feature type="coiled-coil region" evidence="1">
    <location>
        <begin position="232"/>
        <end position="294"/>
    </location>
</feature>
<comment type="caution">
    <text evidence="3">The sequence shown here is derived from an EMBL/GenBank/DDBJ whole genome shotgun (WGS) entry which is preliminary data.</text>
</comment>
<reference evidence="3 4" key="1">
    <citation type="submission" date="2024-02" db="EMBL/GenBank/DDBJ databases">
        <authorList>
            <person name="Vignale AGUSTIN F."/>
            <person name="Sosa J E."/>
            <person name="Modenutti C."/>
        </authorList>
    </citation>
    <scope>NUCLEOTIDE SEQUENCE [LARGE SCALE GENOMIC DNA]</scope>
</reference>
<feature type="coiled-coil region" evidence="1">
    <location>
        <begin position="353"/>
        <end position="479"/>
    </location>
</feature>
<sequence>MSAKQLVFCDSNYMTVSLSLTFCRYGKVRKPANLGLCHKTYNRPGSFRLGQKNNSSVLTRSISASKFCRGDALTSQVDTNALVSVDQKPSNVANLSENRIDRAMQRQMGQLEEDLERTKEQLGTIQKERDRALDELLEMKQVAHEANMRLNEALSLRKAREVSGELKAVKELLSISQEELEVREMKIESFKVELANVKLLELILAERDASIDRMDEELSKVKSSENHALAFLSESKKKIQELESEIERGKLSESKMLDSVAAQTNLLEQRNIELEESKLEIASLLEKIEKLEISSSHSSRGLNGHNNSENLTCAQEGEKIASLKAKSPLDEIGLLKNELKLATEAEEKSKKAMDDLALALTEVATEANQAKEKLSSTQVELEHVKGESQQLKVMVRSTEDKYKKLLDEAKKDSELYRNTADRLRLEAEESLLAWNGKEMGFVSCIKRADEERAVAQRENARLVESLKAAENMTRAAKEENYKLRDILKQALNESNVAKEAASIARAENSDLKDCIAEKDEALHLLTQENEHLRISETAAHENVMELKRLLSTSSTELKTKNKDQRGMFKSRNSTIEKREEDNKLKKTFSFNLSELKILNEHEDVNGTVVDEDPEKAEALKGSIFDNAVSPKSELRIPKSGPHHRRRSSVFTDEGDTPNSEDLDHLNGTHFEDSDERNSSRRSRALLRKFSDLITRKSLHKKDSSME</sequence>
<dbReference type="PANTHER" id="PTHR35164">
    <property type="entry name" value="EXPRESSED PROTEIN"/>
    <property type="match status" value="1"/>
</dbReference>
<protein>
    <submittedName>
        <fullName evidence="3">Uncharacterized protein</fullName>
    </submittedName>
</protein>
<feature type="compositionally biased region" description="Basic and acidic residues" evidence="2">
    <location>
        <begin position="661"/>
        <end position="678"/>
    </location>
</feature>
<dbReference type="PANTHER" id="PTHR35164:SF9">
    <property type="entry name" value="EXPRESSED PROTEIN"/>
    <property type="match status" value="1"/>
</dbReference>
<dbReference type="AlphaFoldDB" id="A0ABC8SC74"/>
<keyword evidence="1" id="KW-0175">Coiled coil</keyword>
<keyword evidence="4" id="KW-1185">Reference proteome</keyword>
<feature type="coiled-coil region" evidence="1">
    <location>
        <begin position="101"/>
        <end position="135"/>
    </location>
</feature>
<dbReference type="Proteomes" id="UP001642360">
    <property type="component" value="Unassembled WGS sequence"/>
</dbReference>
<organism evidence="3 4">
    <name type="scientific">Ilex paraguariensis</name>
    <name type="common">yerba mate</name>
    <dbReference type="NCBI Taxonomy" id="185542"/>
    <lineage>
        <taxon>Eukaryota</taxon>
        <taxon>Viridiplantae</taxon>
        <taxon>Streptophyta</taxon>
        <taxon>Embryophyta</taxon>
        <taxon>Tracheophyta</taxon>
        <taxon>Spermatophyta</taxon>
        <taxon>Magnoliopsida</taxon>
        <taxon>eudicotyledons</taxon>
        <taxon>Gunneridae</taxon>
        <taxon>Pentapetalae</taxon>
        <taxon>asterids</taxon>
        <taxon>campanulids</taxon>
        <taxon>Aquifoliales</taxon>
        <taxon>Aquifoliaceae</taxon>
        <taxon>Ilex</taxon>
    </lineage>
</organism>